<dbReference type="OrthoDB" id="2085311at2"/>
<keyword evidence="3" id="KW-1003">Cell membrane</keyword>
<comment type="caution">
    <text evidence="11">The sequence shown here is derived from an EMBL/GenBank/DDBJ whole genome shotgun (WGS) entry which is preliminary data.</text>
</comment>
<gene>
    <name evidence="11" type="ORF">DS2_07518</name>
</gene>
<dbReference type="AlphaFoldDB" id="W7QS38"/>
<dbReference type="PANTHER" id="PTHR35011">
    <property type="entry name" value="2,3-DIKETO-L-GULONATE TRAP TRANSPORTER SMALL PERMEASE PROTEIN YIAM"/>
    <property type="match status" value="1"/>
</dbReference>
<dbReference type="InterPro" id="IPR007387">
    <property type="entry name" value="TRAP_DctQ"/>
</dbReference>
<evidence type="ECO:0000256" key="7">
    <source>
        <dbReference type="ARBA" id="ARBA00023136"/>
    </source>
</evidence>
<evidence type="ECO:0000259" key="10">
    <source>
        <dbReference type="Pfam" id="PF04290"/>
    </source>
</evidence>
<feature type="transmembrane region" description="Helical" evidence="9">
    <location>
        <begin position="133"/>
        <end position="151"/>
    </location>
</feature>
<sequence>MDHFETQVPAMSLKNLHIEDWFCLIIFWGLAVILFTQFFSRYVFNFAFGWSEELSRYLLIVLAFAGASIASRNTSHIAMTLFHRWLPNGLLGKLQVAIECFNVLIIGILGYFCLQIIPLIAPHSLASLQVSLTWVYVLLLVFILAMLIRTIRVAIDKTKMLNQCQSRQQEEC</sequence>
<name>W7QS38_9ALTE</name>
<evidence type="ECO:0000256" key="2">
    <source>
        <dbReference type="ARBA" id="ARBA00022448"/>
    </source>
</evidence>
<dbReference type="eggNOG" id="COG3090">
    <property type="taxonomic scope" value="Bacteria"/>
</dbReference>
<evidence type="ECO:0000256" key="4">
    <source>
        <dbReference type="ARBA" id="ARBA00022519"/>
    </source>
</evidence>
<dbReference type="Pfam" id="PF04290">
    <property type="entry name" value="DctQ"/>
    <property type="match status" value="1"/>
</dbReference>
<accession>W7QS38</accession>
<keyword evidence="12" id="KW-1185">Reference proteome</keyword>
<keyword evidence="4 9" id="KW-0997">Cell inner membrane</keyword>
<organism evidence="11 12">
    <name type="scientific">Catenovulum agarivorans DS-2</name>
    <dbReference type="NCBI Taxonomy" id="1328313"/>
    <lineage>
        <taxon>Bacteria</taxon>
        <taxon>Pseudomonadati</taxon>
        <taxon>Pseudomonadota</taxon>
        <taxon>Gammaproteobacteria</taxon>
        <taxon>Alteromonadales</taxon>
        <taxon>Alteromonadaceae</taxon>
        <taxon>Catenovulum</taxon>
    </lineage>
</organism>
<comment type="function">
    <text evidence="9">Part of the tripartite ATP-independent periplasmic (TRAP) transport system.</text>
</comment>
<evidence type="ECO:0000256" key="3">
    <source>
        <dbReference type="ARBA" id="ARBA00022475"/>
    </source>
</evidence>
<dbReference type="GO" id="GO:0022857">
    <property type="term" value="F:transmembrane transporter activity"/>
    <property type="evidence" value="ECO:0007669"/>
    <property type="project" value="UniProtKB-UniRule"/>
</dbReference>
<feature type="transmembrane region" description="Helical" evidence="9">
    <location>
        <begin position="96"/>
        <end position="121"/>
    </location>
</feature>
<protein>
    <recommendedName>
        <fullName evidence="9">TRAP transporter small permease protein</fullName>
    </recommendedName>
</protein>
<evidence type="ECO:0000256" key="5">
    <source>
        <dbReference type="ARBA" id="ARBA00022692"/>
    </source>
</evidence>
<dbReference type="InterPro" id="IPR055348">
    <property type="entry name" value="DctQ"/>
</dbReference>
<keyword evidence="2 9" id="KW-0813">Transport</keyword>
<evidence type="ECO:0000313" key="11">
    <source>
        <dbReference type="EMBL" id="EWH10663.1"/>
    </source>
</evidence>
<dbReference type="GO" id="GO:0015740">
    <property type="term" value="P:C4-dicarboxylate transport"/>
    <property type="evidence" value="ECO:0007669"/>
    <property type="project" value="TreeGrafter"/>
</dbReference>
<evidence type="ECO:0000256" key="1">
    <source>
        <dbReference type="ARBA" id="ARBA00004429"/>
    </source>
</evidence>
<evidence type="ECO:0000313" key="12">
    <source>
        <dbReference type="Proteomes" id="UP000019276"/>
    </source>
</evidence>
<dbReference type="PANTHER" id="PTHR35011:SF11">
    <property type="entry name" value="TRAP TRANSPORTER SMALL PERMEASE PROTEIN"/>
    <property type="match status" value="1"/>
</dbReference>
<dbReference type="EMBL" id="ARZY01000010">
    <property type="protein sequence ID" value="EWH10663.1"/>
    <property type="molecule type" value="Genomic_DNA"/>
</dbReference>
<feature type="transmembrane region" description="Helical" evidence="9">
    <location>
        <begin position="56"/>
        <end position="75"/>
    </location>
</feature>
<evidence type="ECO:0000256" key="8">
    <source>
        <dbReference type="ARBA" id="ARBA00038436"/>
    </source>
</evidence>
<keyword evidence="6 9" id="KW-1133">Transmembrane helix</keyword>
<keyword evidence="5 9" id="KW-0812">Transmembrane</keyword>
<feature type="domain" description="Tripartite ATP-independent periplasmic transporters DctQ component" evidence="10">
    <location>
        <begin position="30"/>
        <end position="156"/>
    </location>
</feature>
<comment type="subcellular location">
    <subcellularLocation>
        <location evidence="1 9">Cell inner membrane</location>
        <topology evidence="1 9">Multi-pass membrane protein</topology>
    </subcellularLocation>
</comment>
<dbReference type="GO" id="GO:0005886">
    <property type="term" value="C:plasma membrane"/>
    <property type="evidence" value="ECO:0007669"/>
    <property type="project" value="UniProtKB-SubCell"/>
</dbReference>
<evidence type="ECO:0000256" key="9">
    <source>
        <dbReference type="RuleBase" id="RU369079"/>
    </source>
</evidence>
<keyword evidence="7 9" id="KW-0472">Membrane</keyword>
<dbReference type="RefSeq" id="WP_051479715.1">
    <property type="nucleotide sequence ID" value="NZ_ARZY01000010.1"/>
</dbReference>
<dbReference type="Proteomes" id="UP000019276">
    <property type="component" value="Unassembled WGS sequence"/>
</dbReference>
<dbReference type="STRING" id="1328313.DS2_07518"/>
<proteinExistence type="inferred from homology"/>
<feature type="transmembrane region" description="Helical" evidence="9">
    <location>
        <begin position="21"/>
        <end position="44"/>
    </location>
</feature>
<reference evidence="11 12" key="1">
    <citation type="journal article" date="2014" name="Genome Announc.">
        <title>Draft Genome Sequence of the Agar-Degrading Bacterium Catenovulum sp. Strain DS-2, Isolated from Intestines of Haliotis diversicolor.</title>
        <authorList>
            <person name="Shan D."/>
            <person name="Li X."/>
            <person name="Gu Z."/>
            <person name="Wei G."/>
            <person name="Gao Z."/>
            <person name="Shao Z."/>
        </authorList>
    </citation>
    <scope>NUCLEOTIDE SEQUENCE [LARGE SCALE GENOMIC DNA]</scope>
    <source>
        <strain evidence="11 12">DS-2</strain>
    </source>
</reference>
<comment type="subunit">
    <text evidence="9">The complex comprises the extracytoplasmic solute receptor protein and the two transmembrane proteins.</text>
</comment>
<evidence type="ECO:0000256" key="6">
    <source>
        <dbReference type="ARBA" id="ARBA00022989"/>
    </source>
</evidence>
<comment type="similarity">
    <text evidence="8 9">Belongs to the TRAP transporter small permease family.</text>
</comment>